<dbReference type="PROSITE" id="PS50142">
    <property type="entry name" value="RNASE_3_2"/>
    <property type="match status" value="1"/>
</dbReference>
<keyword evidence="9" id="KW-0460">Magnesium</keyword>
<dbReference type="Pfam" id="PF14622">
    <property type="entry name" value="Ribonucleas_3_3"/>
    <property type="match status" value="1"/>
</dbReference>
<dbReference type="RefSeq" id="WP_179461195.1">
    <property type="nucleotide sequence ID" value="NZ_JACBZX010000001.1"/>
</dbReference>
<dbReference type="GO" id="GO:0019843">
    <property type="term" value="F:rRNA binding"/>
    <property type="evidence" value="ECO:0007669"/>
    <property type="project" value="UniProtKB-KW"/>
</dbReference>
<dbReference type="AlphaFoldDB" id="A0A852WY58"/>
<dbReference type="GO" id="GO:0008033">
    <property type="term" value="P:tRNA processing"/>
    <property type="evidence" value="ECO:0007669"/>
    <property type="project" value="UniProtKB-KW"/>
</dbReference>
<evidence type="ECO:0000256" key="2">
    <source>
        <dbReference type="ARBA" id="ARBA00010183"/>
    </source>
</evidence>
<feature type="region of interest" description="Disordered" evidence="10">
    <location>
        <begin position="241"/>
        <end position="275"/>
    </location>
</feature>
<keyword evidence="7 9" id="KW-0378">Hydrolase</keyword>
<dbReference type="GO" id="GO:0010468">
    <property type="term" value="P:regulation of gene expression"/>
    <property type="evidence" value="ECO:0007669"/>
    <property type="project" value="TreeGrafter"/>
</dbReference>
<protein>
    <recommendedName>
        <fullName evidence="9">Ribonuclease 3</fullName>
        <ecNumber evidence="9">3.1.26.3</ecNumber>
    </recommendedName>
    <alternativeName>
        <fullName evidence="9">Ribonuclease III</fullName>
        <shortName evidence="9">RNase III</shortName>
    </alternativeName>
</protein>
<keyword evidence="9" id="KW-0699">rRNA-binding</keyword>
<organism evidence="13 14">
    <name type="scientific">Janibacter alkaliphilus</name>
    <dbReference type="NCBI Taxonomy" id="1069963"/>
    <lineage>
        <taxon>Bacteria</taxon>
        <taxon>Bacillati</taxon>
        <taxon>Actinomycetota</taxon>
        <taxon>Actinomycetes</taxon>
        <taxon>Micrococcales</taxon>
        <taxon>Intrasporangiaceae</taxon>
        <taxon>Janibacter</taxon>
    </lineage>
</organism>
<dbReference type="Gene3D" id="1.10.1520.10">
    <property type="entry name" value="Ribonuclease III domain"/>
    <property type="match status" value="1"/>
</dbReference>
<keyword evidence="9" id="KW-0479">Metal-binding</keyword>
<evidence type="ECO:0000259" key="12">
    <source>
        <dbReference type="PROSITE" id="PS50142"/>
    </source>
</evidence>
<feature type="binding site" evidence="9">
    <location>
        <position position="128"/>
    </location>
    <ligand>
        <name>Mg(2+)</name>
        <dbReference type="ChEBI" id="CHEBI:18420"/>
    </ligand>
</feature>
<dbReference type="PANTHER" id="PTHR11207:SF0">
    <property type="entry name" value="RIBONUCLEASE 3"/>
    <property type="match status" value="1"/>
</dbReference>
<dbReference type="GO" id="GO:0005737">
    <property type="term" value="C:cytoplasm"/>
    <property type="evidence" value="ECO:0007669"/>
    <property type="project" value="UniProtKB-SubCell"/>
</dbReference>
<dbReference type="InterPro" id="IPR011907">
    <property type="entry name" value="RNase_III"/>
</dbReference>
<evidence type="ECO:0000256" key="3">
    <source>
        <dbReference type="ARBA" id="ARBA00022552"/>
    </source>
</evidence>
<dbReference type="PROSITE" id="PS00517">
    <property type="entry name" value="RNASE_3_1"/>
    <property type="match status" value="1"/>
</dbReference>
<keyword evidence="6 9" id="KW-0255">Endonuclease</keyword>
<keyword evidence="3 9" id="KW-0698">rRNA processing</keyword>
<keyword evidence="8 9" id="KW-0694">RNA-binding</keyword>
<dbReference type="InterPro" id="IPR036389">
    <property type="entry name" value="RNase_III_sf"/>
</dbReference>
<comment type="subunit">
    <text evidence="9">Homodimer.</text>
</comment>
<evidence type="ECO:0000256" key="9">
    <source>
        <dbReference type="HAMAP-Rule" id="MF_00104"/>
    </source>
</evidence>
<sequence>MGRPDDAEQRPVEELSALLTELCGAPVDASLLTHALTHRSYSYENGGLPHNERLEFLGDAVLGLVVTEHIYRSHPDLTEGQLAKMRAAVVNMRALADVARTIDLGGHVYLGRGEEATGGRQKSSILADTLEALFGAVHLSPDAGPDAAARLVHALLDPVMERSARLGAGLDWKTSLQEAAAARGMGAPAYRTEDSGPDHDKTFVARAVIDASEWGRGTGRTKKDAEQRAAATAYAALMTDAADDGGTDGGALHGSSVAESVQDEGDEAGDQPAPA</sequence>
<dbReference type="Pfam" id="PF00035">
    <property type="entry name" value="dsrm"/>
    <property type="match status" value="1"/>
</dbReference>
<dbReference type="GO" id="GO:0046872">
    <property type="term" value="F:metal ion binding"/>
    <property type="evidence" value="ECO:0007669"/>
    <property type="project" value="UniProtKB-KW"/>
</dbReference>
<comment type="similarity">
    <text evidence="2">Belongs to the ribonuclease III family.</text>
</comment>
<evidence type="ECO:0000313" key="13">
    <source>
        <dbReference type="EMBL" id="NYG35539.1"/>
    </source>
</evidence>
<comment type="function">
    <text evidence="9">Digests double-stranded RNA. Involved in the processing of primary rRNA transcript to yield the immediate precursors to the large and small rRNAs (23S and 16S). Processes some mRNAs, and tRNAs when they are encoded in the rRNA operon. Processes pre-crRNA and tracrRNA of type II CRISPR loci if present in the organism.</text>
</comment>
<keyword evidence="9" id="KW-0819">tRNA processing</keyword>
<keyword evidence="9" id="KW-0963">Cytoplasm</keyword>
<evidence type="ECO:0000256" key="5">
    <source>
        <dbReference type="ARBA" id="ARBA00022722"/>
    </source>
</evidence>
<evidence type="ECO:0000259" key="11">
    <source>
        <dbReference type="PROSITE" id="PS50137"/>
    </source>
</evidence>
<keyword evidence="5 9" id="KW-0540">Nuclease</keyword>
<name>A0A852WY58_9MICO</name>
<dbReference type="EC" id="3.1.26.3" evidence="9"/>
<evidence type="ECO:0000313" key="14">
    <source>
        <dbReference type="Proteomes" id="UP000592181"/>
    </source>
</evidence>
<accession>A0A852WY58</accession>
<comment type="caution">
    <text evidence="13">The sequence shown here is derived from an EMBL/GenBank/DDBJ whole genome shotgun (WGS) entry which is preliminary data.</text>
</comment>
<reference evidence="13 14" key="1">
    <citation type="submission" date="2020-07" db="EMBL/GenBank/DDBJ databases">
        <title>Sequencing the genomes of 1000 actinobacteria strains.</title>
        <authorList>
            <person name="Klenk H.-P."/>
        </authorList>
    </citation>
    <scope>NUCLEOTIDE SEQUENCE [LARGE SCALE GENOMIC DNA]</scope>
    <source>
        <strain evidence="13 14">DSM 24723</strain>
    </source>
</reference>
<evidence type="ECO:0000256" key="4">
    <source>
        <dbReference type="ARBA" id="ARBA00022664"/>
    </source>
</evidence>
<comment type="subcellular location">
    <subcellularLocation>
        <location evidence="9">Cytoplasm</location>
    </subcellularLocation>
</comment>
<dbReference type="Proteomes" id="UP000592181">
    <property type="component" value="Unassembled WGS sequence"/>
</dbReference>
<evidence type="ECO:0000256" key="7">
    <source>
        <dbReference type="ARBA" id="ARBA00022801"/>
    </source>
</evidence>
<feature type="binding site" evidence="9">
    <location>
        <position position="131"/>
    </location>
    <ligand>
        <name>Mg(2+)</name>
        <dbReference type="ChEBI" id="CHEBI:18420"/>
    </ligand>
</feature>
<dbReference type="PROSITE" id="PS50137">
    <property type="entry name" value="DS_RBD"/>
    <property type="match status" value="1"/>
</dbReference>
<evidence type="ECO:0000256" key="8">
    <source>
        <dbReference type="ARBA" id="ARBA00022884"/>
    </source>
</evidence>
<dbReference type="CDD" id="cd00593">
    <property type="entry name" value="RIBOc"/>
    <property type="match status" value="1"/>
</dbReference>
<dbReference type="CDD" id="cd10845">
    <property type="entry name" value="DSRM_RNAse_III_family"/>
    <property type="match status" value="1"/>
</dbReference>
<dbReference type="SUPFAM" id="SSF54768">
    <property type="entry name" value="dsRNA-binding domain-like"/>
    <property type="match status" value="1"/>
</dbReference>
<comment type="catalytic activity">
    <reaction evidence="1 9">
        <text>Endonucleolytic cleavage to 5'-phosphomonoester.</text>
        <dbReference type="EC" id="3.1.26.3"/>
    </reaction>
</comment>
<dbReference type="GO" id="GO:0003725">
    <property type="term" value="F:double-stranded RNA binding"/>
    <property type="evidence" value="ECO:0007669"/>
    <property type="project" value="TreeGrafter"/>
</dbReference>
<comment type="cofactor">
    <cofactor evidence="9">
        <name>Mg(2+)</name>
        <dbReference type="ChEBI" id="CHEBI:18420"/>
    </cofactor>
</comment>
<gene>
    <name evidence="9" type="primary">rnc</name>
    <name evidence="13" type="ORF">BJY28_000008</name>
</gene>
<dbReference type="SMART" id="SM00535">
    <property type="entry name" value="RIBOc"/>
    <property type="match status" value="1"/>
</dbReference>
<dbReference type="GO" id="GO:0006397">
    <property type="term" value="P:mRNA processing"/>
    <property type="evidence" value="ECO:0007669"/>
    <property type="project" value="UniProtKB-UniRule"/>
</dbReference>
<evidence type="ECO:0000256" key="1">
    <source>
        <dbReference type="ARBA" id="ARBA00000109"/>
    </source>
</evidence>
<feature type="domain" description="DRBM" evidence="11">
    <location>
        <begin position="171"/>
        <end position="239"/>
    </location>
</feature>
<dbReference type="GO" id="GO:0004525">
    <property type="term" value="F:ribonuclease III activity"/>
    <property type="evidence" value="ECO:0007669"/>
    <property type="project" value="UniProtKB-UniRule"/>
</dbReference>
<evidence type="ECO:0000256" key="10">
    <source>
        <dbReference type="SAM" id="MobiDB-lite"/>
    </source>
</evidence>
<keyword evidence="14" id="KW-1185">Reference proteome</keyword>
<proteinExistence type="inferred from homology"/>
<keyword evidence="4 9" id="KW-0507">mRNA processing</keyword>
<dbReference type="SUPFAM" id="SSF69065">
    <property type="entry name" value="RNase III domain-like"/>
    <property type="match status" value="1"/>
</dbReference>
<dbReference type="SMART" id="SM00358">
    <property type="entry name" value="DSRM"/>
    <property type="match status" value="1"/>
</dbReference>
<feature type="domain" description="RNase III" evidence="12">
    <location>
        <begin position="15"/>
        <end position="142"/>
    </location>
</feature>
<feature type="active site" evidence="9">
    <location>
        <position position="59"/>
    </location>
</feature>
<evidence type="ECO:0000256" key="6">
    <source>
        <dbReference type="ARBA" id="ARBA00022759"/>
    </source>
</evidence>
<dbReference type="PANTHER" id="PTHR11207">
    <property type="entry name" value="RIBONUCLEASE III"/>
    <property type="match status" value="1"/>
</dbReference>
<dbReference type="InterPro" id="IPR014720">
    <property type="entry name" value="dsRBD_dom"/>
</dbReference>
<feature type="active site" evidence="9">
    <location>
        <position position="131"/>
    </location>
</feature>
<dbReference type="EMBL" id="JACBZX010000001">
    <property type="protein sequence ID" value="NYG35539.1"/>
    <property type="molecule type" value="Genomic_DNA"/>
</dbReference>
<dbReference type="NCBIfam" id="TIGR02191">
    <property type="entry name" value="RNaseIII"/>
    <property type="match status" value="1"/>
</dbReference>
<dbReference type="GO" id="GO:0006364">
    <property type="term" value="P:rRNA processing"/>
    <property type="evidence" value="ECO:0007669"/>
    <property type="project" value="UniProtKB-UniRule"/>
</dbReference>
<feature type="binding site" evidence="9">
    <location>
        <position position="55"/>
    </location>
    <ligand>
        <name>Mg(2+)</name>
        <dbReference type="ChEBI" id="CHEBI:18420"/>
    </ligand>
</feature>
<dbReference type="HAMAP" id="MF_00104">
    <property type="entry name" value="RNase_III"/>
    <property type="match status" value="1"/>
</dbReference>
<dbReference type="FunFam" id="1.10.1520.10:FF:000001">
    <property type="entry name" value="Ribonuclease 3"/>
    <property type="match status" value="1"/>
</dbReference>
<dbReference type="InterPro" id="IPR000999">
    <property type="entry name" value="RNase_III_dom"/>
</dbReference>
<dbReference type="Gene3D" id="3.30.160.20">
    <property type="match status" value="1"/>
</dbReference>